<dbReference type="InterPro" id="IPR050697">
    <property type="entry name" value="Adenylyl/Guanylyl_Cyclase_3/4"/>
</dbReference>
<name>A0ABX6PAY1_9HYPH</name>
<dbReference type="Gene3D" id="3.40.50.10070">
    <property type="entry name" value="TolB, N-terminal domain"/>
    <property type="match status" value="1"/>
</dbReference>
<keyword evidence="1" id="KW-1133">Transmembrane helix</keyword>
<dbReference type="InterPro" id="IPR011990">
    <property type="entry name" value="TPR-like_helical_dom_sf"/>
</dbReference>
<dbReference type="PANTHER" id="PTHR43081">
    <property type="entry name" value="ADENYLATE CYCLASE, TERMINAL-DIFFERENTIATION SPECIFIC-RELATED"/>
    <property type="match status" value="1"/>
</dbReference>
<dbReference type="InterPro" id="IPR029787">
    <property type="entry name" value="Nucleotide_cyclase"/>
</dbReference>
<dbReference type="SUPFAM" id="SSF52964">
    <property type="entry name" value="TolB, N-terminal domain"/>
    <property type="match status" value="1"/>
</dbReference>
<reference evidence="3 4" key="1">
    <citation type="submission" date="2020-05" db="EMBL/GenBank/DDBJ databases">
        <title>Genome sequences of pea root nodulating Rhizobium spp.</title>
        <authorList>
            <person name="Rahi P."/>
        </authorList>
    </citation>
    <scope>NUCLEOTIDE SEQUENCE [LARGE SCALE GENOMIC DNA]</scope>
    <source>
        <strain evidence="4">JKLM 12A2</strain>
    </source>
</reference>
<evidence type="ECO:0000259" key="2">
    <source>
        <dbReference type="PROSITE" id="PS50125"/>
    </source>
</evidence>
<keyword evidence="1" id="KW-0472">Membrane</keyword>
<dbReference type="SUPFAM" id="SSF55073">
    <property type="entry name" value="Nucleotide cyclase"/>
    <property type="match status" value="1"/>
</dbReference>
<sequence>MDRKLSAILAADVVGYSALMERDEAGTFERLRAGRKELFEPDIARHHGQIFKLMGDGMLAEFGSVVDAVECAVSLQRGLAERNAAVPEDQRIRVRIGINLGEVIVEGEDRYGEGVNVAARLQQLADPGGICVSGKVAREVEKKLAFGFEPMGEQKVKNIAEPVQAFRVILEGQAPRQPARSSPPRWVWAAAAVPVLILVLAGTVWQFWPTATVSGKPSVAVLPFDNYGGDEATGRLANGLTEDIITDLAGFPEFHVIARNSTEQYRDKPAAPSEVGKALGAGFVVEGSIQRQSDRVRITTQLSDAKTGKHLWSQRWDRPDEDLFAIQIEISEQISNRLGGGAGLVQEAGRITAHRKPPGNLNAYELYLLGTEKLEQVNQADVEEAVRLLTRAVELDPGLARAWVELSHSHGVLTGFGVEPDKNRVLSAEAAERAVQLDPSDAEAHAVYAIVLGDRGEFGRAKVEFDTALRLAPGQFEVLTFYIDWASTFGEPERTAELVDKAVSLNPGFPMWSARIFTHAYFMAGRYEDALRMLDRLTAENYGRKHWVMRSGALAALGRTEEAKVSVTDALRRFPNLTVEGFANIPGFNEAERQRLIETMRLVGFPDCAKAEELTKLKKPLRLPECASP</sequence>
<feature type="transmembrane region" description="Helical" evidence="1">
    <location>
        <begin position="186"/>
        <end position="208"/>
    </location>
</feature>
<dbReference type="InterPro" id="IPR001054">
    <property type="entry name" value="A/G_cyclase"/>
</dbReference>
<dbReference type="EMBL" id="CP054021">
    <property type="protein sequence ID" value="QKK16236.1"/>
    <property type="molecule type" value="Genomic_DNA"/>
</dbReference>
<evidence type="ECO:0000256" key="1">
    <source>
        <dbReference type="SAM" id="Phobius"/>
    </source>
</evidence>
<feature type="domain" description="Guanylate cyclase" evidence="2">
    <location>
        <begin position="7"/>
        <end position="122"/>
    </location>
</feature>
<dbReference type="Proteomes" id="UP000305673">
    <property type="component" value="Chromosome"/>
</dbReference>
<dbReference type="Pfam" id="PF00211">
    <property type="entry name" value="Guanylate_cyc"/>
    <property type="match status" value="1"/>
</dbReference>
<evidence type="ECO:0000313" key="3">
    <source>
        <dbReference type="EMBL" id="QKK16236.1"/>
    </source>
</evidence>
<gene>
    <name evidence="3" type="ORF">FFM53_007420</name>
</gene>
<dbReference type="PANTHER" id="PTHR43081:SF19">
    <property type="entry name" value="PH-SENSITIVE ADENYLATE CYCLASE RV1264"/>
    <property type="match status" value="1"/>
</dbReference>
<dbReference type="CDD" id="cd07302">
    <property type="entry name" value="CHD"/>
    <property type="match status" value="1"/>
</dbReference>
<dbReference type="PROSITE" id="PS50125">
    <property type="entry name" value="GUANYLATE_CYCLASE_2"/>
    <property type="match status" value="1"/>
</dbReference>
<organism evidence="3 4">
    <name type="scientific">Rhizobium indicum</name>
    <dbReference type="NCBI Taxonomy" id="2583231"/>
    <lineage>
        <taxon>Bacteria</taxon>
        <taxon>Pseudomonadati</taxon>
        <taxon>Pseudomonadota</taxon>
        <taxon>Alphaproteobacteria</taxon>
        <taxon>Hyphomicrobiales</taxon>
        <taxon>Rhizobiaceae</taxon>
        <taxon>Rhizobium/Agrobacterium group</taxon>
        <taxon>Rhizobium</taxon>
    </lineage>
</organism>
<evidence type="ECO:0000313" key="4">
    <source>
        <dbReference type="Proteomes" id="UP000305673"/>
    </source>
</evidence>
<dbReference type="RefSeq" id="WP_138387879.1">
    <property type="nucleotide sequence ID" value="NZ_CP054021.1"/>
</dbReference>
<dbReference type="Gene3D" id="3.30.70.1230">
    <property type="entry name" value="Nucleotide cyclase"/>
    <property type="match status" value="1"/>
</dbReference>
<keyword evidence="1" id="KW-0812">Transmembrane</keyword>
<dbReference type="Gene3D" id="1.25.40.10">
    <property type="entry name" value="Tetratricopeptide repeat domain"/>
    <property type="match status" value="1"/>
</dbReference>
<accession>A0ABX6PAY1</accession>
<proteinExistence type="predicted"/>
<keyword evidence="4" id="KW-1185">Reference proteome</keyword>
<dbReference type="SUPFAM" id="SSF48452">
    <property type="entry name" value="TPR-like"/>
    <property type="match status" value="1"/>
</dbReference>
<protein>
    <submittedName>
        <fullName evidence="3">Tetratricopeptide repeat protein</fullName>
    </submittedName>
</protein>